<evidence type="ECO:0000256" key="6">
    <source>
        <dbReference type="ARBA" id="ARBA00023136"/>
    </source>
</evidence>
<keyword evidence="3" id="KW-1003">Cell membrane</keyword>
<dbReference type="AlphaFoldDB" id="D1CDP0"/>
<dbReference type="eggNOG" id="COG0395">
    <property type="taxonomic scope" value="Bacteria"/>
</dbReference>
<feature type="transmembrane region" description="Helical" evidence="7">
    <location>
        <begin position="244"/>
        <end position="262"/>
    </location>
</feature>
<dbReference type="Proteomes" id="UP000000323">
    <property type="component" value="Chromosome 1"/>
</dbReference>
<dbReference type="GO" id="GO:0055085">
    <property type="term" value="P:transmembrane transport"/>
    <property type="evidence" value="ECO:0007669"/>
    <property type="project" value="InterPro"/>
</dbReference>
<dbReference type="Pfam" id="PF00528">
    <property type="entry name" value="BPD_transp_1"/>
    <property type="match status" value="1"/>
</dbReference>
<name>D1CDP0_THET1</name>
<keyword evidence="6 7" id="KW-0472">Membrane</keyword>
<dbReference type="PANTHER" id="PTHR43744">
    <property type="entry name" value="ABC TRANSPORTER PERMEASE PROTEIN MG189-RELATED-RELATED"/>
    <property type="match status" value="1"/>
</dbReference>
<protein>
    <submittedName>
        <fullName evidence="9">Binding-protein-dependent transport systems inner membrane component</fullName>
    </submittedName>
</protein>
<keyword evidence="10" id="KW-1185">Reference proteome</keyword>
<dbReference type="EMBL" id="CP001825">
    <property type="protein sequence ID" value="ACZ41046.1"/>
    <property type="molecule type" value="Genomic_DNA"/>
</dbReference>
<sequence length="277" mass="31548">MVGRILHSTSVYIMLIALSLFILMPIGWMLTAALKPSTAPVFTYPPEWFPTKYWEWKTFRDALFEENFFIYTRNTVILVLLNVVGALFSCSMIAYAFARLKFRGKNLLFTILVATMLLPGPVLLIPQFLLFYRIGWYNTYFPLFVPAFTGNAFFIFLLRQYMKTLPIELDEAARIDGASYWGIYWRIILPLSIPALTVVAVFQFLATWNDFFGPLIYLDDPDKFTLALGLATMVRRVGTEWNEVMAANLVAVIPVLIVYFLAQNKLIGGIASVGLKG</sequence>
<organism evidence="9 10">
    <name type="scientific">Thermobaculum terrenum (strain ATCC BAA-798 / CCMEE 7001 / YNP1)</name>
    <dbReference type="NCBI Taxonomy" id="525904"/>
    <lineage>
        <taxon>Bacteria</taxon>
        <taxon>Bacillati</taxon>
        <taxon>Chloroflexota</taxon>
        <taxon>Chloroflexia</taxon>
        <taxon>Candidatus Thermobaculales</taxon>
        <taxon>Candidatus Thermobaculaceae</taxon>
        <taxon>Thermobaculum</taxon>
    </lineage>
</organism>
<keyword evidence="4 7" id="KW-0812">Transmembrane</keyword>
<feature type="transmembrane region" description="Helical" evidence="7">
    <location>
        <begin position="76"/>
        <end position="98"/>
    </location>
</feature>
<reference evidence="10" key="1">
    <citation type="journal article" date="2010" name="Stand. Genomic Sci.">
        <title>Complete genome sequence of 'Thermobaculum terrenum' type strain (YNP1).</title>
        <authorList>
            <person name="Kiss H."/>
            <person name="Cleland D."/>
            <person name="Lapidus A."/>
            <person name="Lucas S."/>
            <person name="Glavina Del Rio T."/>
            <person name="Nolan M."/>
            <person name="Tice H."/>
            <person name="Han C."/>
            <person name="Goodwin L."/>
            <person name="Pitluck S."/>
            <person name="Liolios K."/>
            <person name="Ivanova N."/>
            <person name="Mavromatis K."/>
            <person name="Ovchinnikova G."/>
            <person name="Pati A."/>
            <person name="Chen A."/>
            <person name="Palaniappan K."/>
            <person name="Land M."/>
            <person name="Hauser L."/>
            <person name="Chang Y."/>
            <person name="Jeffries C."/>
            <person name="Lu M."/>
            <person name="Brettin T."/>
            <person name="Detter J."/>
            <person name="Goker M."/>
            <person name="Tindall B."/>
            <person name="Beck B."/>
            <person name="McDermott T."/>
            <person name="Woyke T."/>
            <person name="Bristow J."/>
            <person name="Eisen J."/>
            <person name="Markowitz V."/>
            <person name="Hugenholtz P."/>
            <person name="Kyrpides N."/>
            <person name="Klenk H."/>
            <person name="Cheng J."/>
        </authorList>
    </citation>
    <scope>NUCLEOTIDE SEQUENCE [LARGE SCALE GENOMIC DNA]</scope>
    <source>
        <strain evidence="10">ATCC BAA-798 / YNP1</strain>
    </source>
</reference>
<dbReference type="CDD" id="cd06261">
    <property type="entry name" value="TM_PBP2"/>
    <property type="match status" value="1"/>
</dbReference>
<dbReference type="Gene3D" id="1.10.3720.10">
    <property type="entry name" value="MetI-like"/>
    <property type="match status" value="1"/>
</dbReference>
<evidence type="ECO:0000313" key="9">
    <source>
        <dbReference type="EMBL" id="ACZ41046.1"/>
    </source>
</evidence>
<dbReference type="STRING" id="525904.Tter_0124"/>
<comment type="subcellular location">
    <subcellularLocation>
        <location evidence="1 7">Cell membrane</location>
        <topology evidence="1 7">Multi-pass membrane protein</topology>
    </subcellularLocation>
</comment>
<dbReference type="HOGENOM" id="CLU_016047_1_1_0"/>
<evidence type="ECO:0000256" key="2">
    <source>
        <dbReference type="ARBA" id="ARBA00022448"/>
    </source>
</evidence>
<evidence type="ECO:0000256" key="4">
    <source>
        <dbReference type="ARBA" id="ARBA00022692"/>
    </source>
</evidence>
<dbReference type="OrthoDB" id="266229at2"/>
<dbReference type="PROSITE" id="PS50928">
    <property type="entry name" value="ABC_TM1"/>
    <property type="match status" value="1"/>
</dbReference>
<evidence type="ECO:0000313" key="10">
    <source>
        <dbReference type="Proteomes" id="UP000000323"/>
    </source>
</evidence>
<evidence type="ECO:0000259" key="8">
    <source>
        <dbReference type="PROSITE" id="PS50928"/>
    </source>
</evidence>
<keyword evidence="5 7" id="KW-1133">Transmembrane helix</keyword>
<evidence type="ECO:0000256" key="3">
    <source>
        <dbReference type="ARBA" id="ARBA00022475"/>
    </source>
</evidence>
<feature type="transmembrane region" description="Helical" evidence="7">
    <location>
        <begin position="140"/>
        <end position="162"/>
    </location>
</feature>
<dbReference type="GO" id="GO:0005886">
    <property type="term" value="C:plasma membrane"/>
    <property type="evidence" value="ECO:0007669"/>
    <property type="project" value="UniProtKB-SubCell"/>
</dbReference>
<dbReference type="KEGG" id="ttr:Tter_0124"/>
<accession>D1CDP0</accession>
<proteinExistence type="inferred from homology"/>
<dbReference type="InterPro" id="IPR000515">
    <property type="entry name" value="MetI-like"/>
</dbReference>
<gene>
    <name evidence="9" type="ordered locus">Tter_0124</name>
</gene>
<comment type="similarity">
    <text evidence="7">Belongs to the binding-protein-dependent transport system permease family.</text>
</comment>
<dbReference type="SUPFAM" id="SSF161098">
    <property type="entry name" value="MetI-like"/>
    <property type="match status" value="1"/>
</dbReference>
<dbReference type="PANTHER" id="PTHR43744:SF8">
    <property type="entry name" value="SN-GLYCEROL-3-PHOSPHATE TRANSPORT SYSTEM PERMEASE PROTEIN UGPE"/>
    <property type="match status" value="1"/>
</dbReference>
<evidence type="ECO:0000256" key="5">
    <source>
        <dbReference type="ARBA" id="ARBA00022989"/>
    </source>
</evidence>
<dbReference type="InterPro" id="IPR035906">
    <property type="entry name" value="MetI-like_sf"/>
</dbReference>
<evidence type="ECO:0000256" key="1">
    <source>
        <dbReference type="ARBA" id="ARBA00004651"/>
    </source>
</evidence>
<feature type="transmembrane region" description="Helical" evidence="7">
    <location>
        <begin position="183"/>
        <end position="205"/>
    </location>
</feature>
<feature type="domain" description="ABC transmembrane type-1" evidence="8">
    <location>
        <begin position="72"/>
        <end position="262"/>
    </location>
</feature>
<feature type="transmembrane region" description="Helical" evidence="7">
    <location>
        <begin position="107"/>
        <end position="134"/>
    </location>
</feature>
<keyword evidence="2 7" id="KW-0813">Transport</keyword>
<evidence type="ECO:0000256" key="7">
    <source>
        <dbReference type="RuleBase" id="RU363032"/>
    </source>
</evidence>
<feature type="transmembrane region" description="Helical" evidence="7">
    <location>
        <begin position="12"/>
        <end position="34"/>
    </location>
</feature>